<dbReference type="OrthoDB" id="2975793at2759"/>
<feature type="region of interest" description="Disordered" evidence="1">
    <location>
        <begin position="15"/>
        <end position="34"/>
    </location>
</feature>
<comment type="caution">
    <text evidence="3">The sequence shown here is derived from an EMBL/GenBank/DDBJ whole genome shotgun (WGS) entry which is preliminary data.</text>
</comment>
<name>A0A9P5TW75_GYMJU</name>
<evidence type="ECO:0000313" key="3">
    <source>
        <dbReference type="EMBL" id="KAF8914417.1"/>
    </source>
</evidence>
<dbReference type="AlphaFoldDB" id="A0A9P5TW75"/>
<dbReference type="PANTHER" id="PTHR24148:SF64">
    <property type="entry name" value="HETEROKARYON INCOMPATIBILITY DOMAIN-CONTAINING PROTEIN"/>
    <property type="match status" value="1"/>
</dbReference>
<proteinExistence type="predicted"/>
<evidence type="ECO:0000313" key="4">
    <source>
        <dbReference type="Proteomes" id="UP000724874"/>
    </source>
</evidence>
<protein>
    <recommendedName>
        <fullName evidence="2">Heterokaryon incompatibility domain-containing protein</fullName>
    </recommendedName>
</protein>
<accession>A0A9P5TW75</accession>
<evidence type="ECO:0000259" key="2">
    <source>
        <dbReference type="Pfam" id="PF06985"/>
    </source>
</evidence>
<keyword evidence="4" id="KW-1185">Reference proteome</keyword>
<feature type="domain" description="Heterokaryon incompatibility" evidence="2">
    <location>
        <begin position="69"/>
        <end position="173"/>
    </location>
</feature>
<dbReference type="Proteomes" id="UP000724874">
    <property type="component" value="Unassembled WGS sequence"/>
</dbReference>
<evidence type="ECO:0000256" key="1">
    <source>
        <dbReference type="SAM" id="MobiDB-lite"/>
    </source>
</evidence>
<organism evidence="3 4">
    <name type="scientific">Gymnopilus junonius</name>
    <name type="common">Spectacular rustgill mushroom</name>
    <name type="synonym">Gymnopilus spectabilis subsp. junonius</name>
    <dbReference type="NCBI Taxonomy" id="109634"/>
    <lineage>
        <taxon>Eukaryota</taxon>
        <taxon>Fungi</taxon>
        <taxon>Dikarya</taxon>
        <taxon>Basidiomycota</taxon>
        <taxon>Agaricomycotina</taxon>
        <taxon>Agaricomycetes</taxon>
        <taxon>Agaricomycetidae</taxon>
        <taxon>Agaricales</taxon>
        <taxon>Agaricineae</taxon>
        <taxon>Hymenogastraceae</taxon>
        <taxon>Gymnopilus</taxon>
    </lineage>
</organism>
<dbReference type="InterPro" id="IPR052895">
    <property type="entry name" value="HetReg/Transcr_Mod"/>
</dbReference>
<gene>
    <name evidence="3" type="ORF">CPB84DRAFT_1759203</name>
</gene>
<dbReference type="InterPro" id="IPR010730">
    <property type="entry name" value="HET"/>
</dbReference>
<sequence length="576" mass="65820">MNALLQCLGLKRKEPLPVKEDQPQRQSATAKEAQTAPPTYKWKFIDANAFIYQGVLKLHDEEDFHELDFTAISYTWSPNMLEWRKWILDTDGYPHEEKKTRVPSGKSASEDMERFHLFFTVVCFLVLARGGTFFWMDVLCIDQDSDDEKAFFVPKMGSLYASAVETHVYLTGSMFVTMSSKELHSPIWETRAWTLQEYIKSKNVVYCYCFSGDVMQDIKALTDSRMPSRTVELRAPILDKYKSTSSDNAYMLQMATKDRVTCYFENDSPFGPQISMTSYMKTDMWGPDTNKIIGRSTLGKSLYSMKHEASKEQTISMTMVLLAGRMSTYPEDMMYSVLGLLEMEDYQVQYKIGFEEAKAGVFEKMKPDVLSMVLGSDWASLLEGKYKDSALPRVMGSEPTIGIDKIKITNSSKYTRTVGTEVTSRKERFRVWKDLSRRQTENFSVVRATMGSQTSRLMIMFCASLFDNPEYAYIPTSEIPEENIRPVILSGVAKLTDEEYHDKEFKYDRMVDLVEIAVCRHYGLLTDPRDQQYMSRTALLALQCEESPIGCLTSKGAVLILDAYALSGNITVNVIE</sequence>
<reference evidence="3" key="1">
    <citation type="submission" date="2020-11" db="EMBL/GenBank/DDBJ databases">
        <authorList>
            <consortium name="DOE Joint Genome Institute"/>
            <person name="Ahrendt S."/>
            <person name="Riley R."/>
            <person name="Andreopoulos W."/>
            <person name="LaButti K."/>
            <person name="Pangilinan J."/>
            <person name="Ruiz-duenas F.J."/>
            <person name="Barrasa J.M."/>
            <person name="Sanchez-Garcia M."/>
            <person name="Camarero S."/>
            <person name="Miyauchi S."/>
            <person name="Serrano A."/>
            <person name="Linde D."/>
            <person name="Babiker R."/>
            <person name="Drula E."/>
            <person name="Ayuso-Fernandez I."/>
            <person name="Pacheco R."/>
            <person name="Padilla G."/>
            <person name="Ferreira P."/>
            <person name="Barriuso J."/>
            <person name="Kellner H."/>
            <person name="Castanera R."/>
            <person name="Alfaro M."/>
            <person name="Ramirez L."/>
            <person name="Pisabarro A.G."/>
            <person name="Kuo A."/>
            <person name="Tritt A."/>
            <person name="Lipzen A."/>
            <person name="He G."/>
            <person name="Yan M."/>
            <person name="Ng V."/>
            <person name="Cullen D."/>
            <person name="Martin F."/>
            <person name="Rosso M.-N."/>
            <person name="Henrissat B."/>
            <person name="Hibbett D."/>
            <person name="Martinez A.T."/>
            <person name="Grigoriev I.V."/>
        </authorList>
    </citation>
    <scope>NUCLEOTIDE SEQUENCE</scope>
    <source>
        <strain evidence="3">AH 44721</strain>
    </source>
</reference>
<dbReference type="EMBL" id="JADNYJ010000001">
    <property type="protein sequence ID" value="KAF8914417.1"/>
    <property type="molecule type" value="Genomic_DNA"/>
</dbReference>
<dbReference type="PANTHER" id="PTHR24148">
    <property type="entry name" value="ANKYRIN REPEAT DOMAIN-CONTAINING PROTEIN 39 HOMOLOG-RELATED"/>
    <property type="match status" value="1"/>
</dbReference>
<dbReference type="Pfam" id="PF06985">
    <property type="entry name" value="HET"/>
    <property type="match status" value="1"/>
</dbReference>